<sequence>MFLASEHGLTLGDSAANEKPLSVDQNLLHTSYEGEMLEDPGYVPPDGTFGRTRDLADTPDFQQTVTITFRDGAPVALDEADLAPQLLLEQLNRMGSAHGIGRVDMIESRILGMKSRNVYETPGLTILRAAHLEAEAITLDREVIRLKEDFLSRYTRCIYDGLWFSPEREALQAAIDQSQRGVDAAITLRIYKGNVDVVARSSDTGLYDRAAASFDDSAAVSHADATAYIRLSGLRLRLLNKFRDRHTGQGDNSRGPIHDPDGIPRLRGVRRGQLVRFDRGRRRAPARRHAQSFTG</sequence>
<dbReference type="SUPFAM" id="SSF69864">
    <property type="entry name" value="Argininosuccinate synthetase, C-terminal domain"/>
    <property type="match status" value="1"/>
</dbReference>
<keyword evidence="11" id="KW-1185">Reference proteome</keyword>
<dbReference type="PANTHER" id="PTHR11587">
    <property type="entry name" value="ARGININOSUCCINATE SYNTHASE"/>
    <property type="match status" value="1"/>
</dbReference>
<comment type="pathway">
    <text evidence="1">Amino-acid biosynthesis; L-arginine biosynthesis; L-arginine from L-ornithine and carbamoyl phosphate: step 2/3.</text>
</comment>
<evidence type="ECO:0000256" key="4">
    <source>
        <dbReference type="ARBA" id="ARBA00022598"/>
    </source>
</evidence>
<gene>
    <name evidence="10" type="ORF">CKO28_25535</name>
</gene>
<evidence type="ECO:0000256" key="5">
    <source>
        <dbReference type="ARBA" id="ARBA00022605"/>
    </source>
</evidence>
<keyword evidence="5" id="KW-0028">Amino-acid biosynthesis</keyword>
<comment type="caution">
    <text evidence="10">The sequence shown here is derived from an EMBL/GenBank/DDBJ whole genome shotgun (WGS) entry which is preliminary data.</text>
</comment>
<keyword evidence="7" id="KW-0067">ATP-binding</keyword>
<protein>
    <recommendedName>
        <fullName evidence="2">argininosuccinate synthase</fullName>
        <ecNumber evidence="2">6.3.4.5</ecNumber>
    </recommendedName>
</protein>
<keyword evidence="6" id="KW-0547">Nucleotide-binding</keyword>
<evidence type="ECO:0000256" key="1">
    <source>
        <dbReference type="ARBA" id="ARBA00004967"/>
    </source>
</evidence>
<evidence type="ECO:0000256" key="2">
    <source>
        <dbReference type="ARBA" id="ARBA00012286"/>
    </source>
</evidence>
<keyword evidence="4" id="KW-0436">Ligase</keyword>
<feature type="domain" description="Arginosuccinate synthase C-terminal" evidence="9">
    <location>
        <begin position="22"/>
        <end position="237"/>
    </location>
</feature>
<evidence type="ECO:0000259" key="9">
    <source>
        <dbReference type="Pfam" id="PF20979"/>
    </source>
</evidence>
<keyword evidence="3" id="KW-0055">Arginine biosynthesis</keyword>
<dbReference type="Proteomes" id="UP001296873">
    <property type="component" value="Unassembled WGS sequence"/>
</dbReference>
<accession>A0ABS1DML7</accession>
<evidence type="ECO:0000313" key="10">
    <source>
        <dbReference type="EMBL" id="MBK1671368.1"/>
    </source>
</evidence>
<reference evidence="10 11" key="1">
    <citation type="journal article" date="2020" name="Microorganisms">
        <title>Osmotic Adaptation and Compatible Solute Biosynthesis of Phototrophic Bacteria as Revealed from Genome Analyses.</title>
        <authorList>
            <person name="Imhoff J.F."/>
            <person name="Rahn T."/>
            <person name="Kunzel S."/>
            <person name="Keller A."/>
            <person name="Neulinger S.C."/>
        </authorList>
    </citation>
    <scope>NUCLEOTIDE SEQUENCE [LARGE SCALE GENOMIC DNA]</scope>
    <source>
        <strain evidence="10 11">DSM 9895</strain>
    </source>
</reference>
<dbReference type="InterPro" id="IPR048268">
    <property type="entry name" value="Arginosuc_syn_C"/>
</dbReference>
<evidence type="ECO:0000313" key="11">
    <source>
        <dbReference type="Proteomes" id="UP001296873"/>
    </source>
</evidence>
<dbReference type="InterPro" id="IPR001518">
    <property type="entry name" value="Arginosuc_synth"/>
</dbReference>
<proteinExistence type="predicted"/>
<feature type="region of interest" description="Disordered" evidence="8">
    <location>
        <begin position="245"/>
        <end position="265"/>
    </location>
</feature>
<evidence type="ECO:0000256" key="8">
    <source>
        <dbReference type="SAM" id="MobiDB-lite"/>
    </source>
</evidence>
<dbReference type="InterPro" id="IPR024074">
    <property type="entry name" value="AS_cat/multimer_dom_body"/>
</dbReference>
<name>A0ABS1DML7_9PROT</name>
<evidence type="ECO:0000256" key="7">
    <source>
        <dbReference type="ARBA" id="ARBA00022840"/>
    </source>
</evidence>
<organism evidence="10 11">
    <name type="scientific">Rhodovibrio sodomensis</name>
    <dbReference type="NCBI Taxonomy" id="1088"/>
    <lineage>
        <taxon>Bacteria</taxon>
        <taxon>Pseudomonadati</taxon>
        <taxon>Pseudomonadota</taxon>
        <taxon>Alphaproteobacteria</taxon>
        <taxon>Rhodospirillales</taxon>
        <taxon>Rhodovibrionaceae</taxon>
        <taxon>Rhodovibrio</taxon>
    </lineage>
</organism>
<dbReference type="EC" id="6.3.4.5" evidence="2"/>
<dbReference type="Pfam" id="PF20979">
    <property type="entry name" value="Arginosuc_syn_C"/>
    <property type="match status" value="1"/>
</dbReference>
<dbReference type="PANTHER" id="PTHR11587:SF2">
    <property type="entry name" value="ARGININOSUCCINATE SYNTHASE"/>
    <property type="match status" value="1"/>
</dbReference>
<evidence type="ECO:0000256" key="3">
    <source>
        <dbReference type="ARBA" id="ARBA00022571"/>
    </source>
</evidence>
<dbReference type="RefSeq" id="WP_200344155.1">
    <property type="nucleotide sequence ID" value="NZ_NRRL01000177.1"/>
</dbReference>
<dbReference type="Gene3D" id="3.90.1260.10">
    <property type="entry name" value="Argininosuccinate synthetase, chain A, domain 2"/>
    <property type="match status" value="1"/>
</dbReference>
<dbReference type="EMBL" id="NRRL01000177">
    <property type="protein sequence ID" value="MBK1671368.1"/>
    <property type="molecule type" value="Genomic_DNA"/>
</dbReference>
<evidence type="ECO:0000256" key="6">
    <source>
        <dbReference type="ARBA" id="ARBA00022741"/>
    </source>
</evidence>